<keyword evidence="2 3" id="KW-0808">Transferase</keyword>
<protein>
    <submittedName>
        <fullName evidence="3">3-oxoacid CoA-transferase subunit B</fullName>
    </submittedName>
</protein>
<dbReference type="SUPFAM" id="SSF100950">
    <property type="entry name" value="NagB/RpiA/CoA transferase-like"/>
    <property type="match status" value="1"/>
</dbReference>
<dbReference type="Pfam" id="PF01144">
    <property type="entry name" value="CoA_trans"/>
    <property type="match status" value="1"/>
</dbReference>
<dbReference type="AlphaFoldDB" id="A0A285E7N4"/>
<dbReference type="Gene3D" id="3.40.1080.10">
    <property type="entry name" value="Glutaconate Coenzyme A-transferase"/>
    <property type="match status" value="1"/>
</dbReference>
<evidence type="ECO:0000256" key="1">
    <source>
        <dbReference type="ARBA" id="ARBA00007047"/>
    </source>
</evidence>
<dbReference type="GO" id="GO:0008410">
    <property type="term" value="F:CoA-transferase activity"/>
    <property type="evidence" value="ECO:0007669"/>
    <property type="project" value="InterPro"/>
</dbReference>
<dbReference type="InterPro" id="IPR004165">
    <property type="entry name" value="CoA_trans_fam_I"/>
</dbReference>
<evidence type="ECO:0000313" key="4">
    <source>
        <dbReference type="Proteomes" id="UP000219514"/>
    </source>
</evidence>
<dbReference type="InterPro" id="IPR012791">
    <property type="entry name" value="3-oxoacid_CoA-transf_B"/>
</dbReference>
<gene>
    <name evidence="3" type="ORF">SAMN06893097_101905</name>
</gene>
<dbReference type="NCBIfam" id="TIGR02428">
    <property type="entry name" value="pcaJ_scoB_fam"/>
    <property type="match status" value="1"/>
</dbReference>
<dbReference type="InterPro" id="IPR037171">
    <property type="entry name" value="NagB/RpiA_transferase-like"/>
</dbReference>
<dbReference type="EMBL" id="OBDO01000001">
    <property type="protein sequence ID" value="SNX95102.1"/>
    <property type="molecule type" value="Genomic_DNA"/>
</dbReference>
<dbReference type="RefSeq" id="WP_097204685.1">
    <property type="nucleotide sequence ID" value="NZ_JACHXB010000001.1"/>
</dbReference>
<proteinExistence type="inferred from homology"/>
<accession>A0A285E7N4</accession>
<reference evidence="3 4" key="1">
    <citation type="submission" date="2017-09" db="EMBL/GenBank/DDBJ databases">
        <authorList>
            <person name="Ehlers B."/>
            <person name="Leendertz F.H."/>
        </authorList>
    </citation>
    <scope>NUCLEOTIDE SEQUENCE [LARGE SCALE GENOMIC DNA]</scope>
    <source>
        <strain evidence="3 4">DSM 46844</strain>
    </source>
</reference>
<dbReference type="SMART" id="SM00882">
    <property type="entry name" value="CoA_trans"/>
    <property type="match status" value="1"/>
</dbReference>
<dbReference type="PANTHER" id="PTHR13707">
    <property type="entry name" value="KETOACID-COENZYME A TRANSFERASE"/>
    <property type="match status" value="1"/>
</dbReference>
<comment type="similarity">
    <text evidence="1">Belongs to the 3-oxoacid CoA-transferase subunit B family.</text>
</comment>
<organism evidence="3 4">
    <name type="scientific">Geodermatophilus sabuli</name>
    <dbReference type="NCBI Taxonomy" id="1564158"/>
    <lineage>
        <taxon>Bacteria</taxon>
        <taxon>Bacillati</taxon>
        <taxon>Actinomycetota</taxon>
        <taxon>Actinomycetes</taxon>
        <taxon>Geodermatophilales</taxon>
        <taxon>Geodermatophilaceae</taxon>
        <taxon>Geodermatophilus</taxon>
    </lineage>
</organism>
<dbReference type="PANTHER" id="PTHR13707:SF60">
    <property type="entry name" value="ACETATE COA-TRANSFERASE SUBUNIT ALPHA"/>
    <property type="match status" value="1"/>
</dbReference>
<name>A0A285E7N4_9ACTN</name>
<evidence type="ECO:0000256" key="2">
    <source>
        <dbReference type="ARBA" id="ARBA00022679"/>
    </source>
</evidence>
<evidence type="ECO:0000313" key="3">
    <source>
        <dbReference type="EMBL" id="SNX95102.1"/>
    </source>
</evidence>
<sequence length="223" mass="23230">MTGTIPAPAPVVGRTREGIAERLAEDLQDGYVVNLGVGIPLLVPRFLPADKEVVLHAENGVLGIGAEASPEEADPDLTDAGKQPITLISGAAITDSAMSFAIIRGGHLDCTILGALQVSASGDLANWYVPGKNPAVGGAMDLVAGTPQVWVAMEHVDRKGQPKIVPECTMPLTGKGVVTRVYTDLAVFHVVDGQLRLVECAPGVTPEDVRARTTAPYTEHLAG</sequence>
<dbReference type="Proteomes" id="UP000219514">
    <property type="component" value="Unassembled WGS sequence"/>
</dbReference>
<dbReference type="OrthoDB" id="3369756at2"/>
<keyword evidence="4" id="KW-1185">Reference proteome</keyword>